<dbReference type="AlphaFoldDB" id="A0AAE0KUK2"/>
<gene>
    <name evidence="1" type="ORF">CYMTET_29812</name>
</gene>
<name>A0AAE0KUK2_9CHLO</name>
<dbReference type="Proteomes" id="UP001190700">
    <property type="component" value="Unassembled WGS sequence"/>
</dbReference>
<protein>
    <submittedName>
        <fullName evidence="1">Uncharacterized protein</fullName>
    </submittedName>
</protein>
<sequence>WRMSLQKSLGQGELRSAMCGCQIFISGDTTSPRNSQSARLYVAKVEFVALAAGTAEVTGVVGNVVIDGADSSVAFEETAVLAGAGTMVLSTSRRRRLGTGTRVQAPRLGAERNGSTASAMLPMEVVEPRIAPMAVIERLQSVRRELQDGYGGVLGDANADDRFDIADVTYLQQRAALVAVTGTTAFQVAQWDTLLRGPGRAYINSTNPVPAVAQKAEPYVPDITDIKFLRAVNAGQERFLRGLTITLPSVENGQQLVLAAEVLNKDGTVATAGVGGAPDQTRVRYELLSSTDDFLLAANAAVESQEPANRSYVVTATAPTAGSAGRTFVATLLGGGPDGAFSSLEGGLGDRGRELQVGILLETAPADGIFYQNEPNSLRQQALYKSMVYPYG</sequence>
<evidence type="ECO:0000313" key="1">
    <source>
        <dbReference type="EMBL" id="KAK3261272.1"/>
    </source>
</evidence>
<organism evidence="1 2">
    <name type="scientific">Cymbomonas tetramitiformis</name>
    <dbReference type="NCBI Taxonomy" id="36881"/>
    <lineage>
        <taxon>Eukaryota</taxon>
        <taxon>Viridiplantae</taxon>
        <taxon>Chlorophyta</taxon>
        <taxon>Pyramimonadophyceae</taxon>
        <taxon>Pyramimonadales</taxon>
        <taxon>Pyramimonadaceae</taxon>
        <taxon>Cymbomonas</taxon>
    </lineage>
</organism>
<dbReference type="EMBL" id="LGRX02017030">
    <property type="protein sequence ID" value="KAK3261272.1"/>
    <property type="molecule type" value="Genomic_DNA"/>
</dbReference>
<feature type="non-terminal residue" evidence="1">
    <location>
        <position position="1"/>
    </location>
</feature>
<comment type="caution">
    <text evidence="1">The sequence shown here is derived from an EMBL/GenBank/DDBJ whole genome shotgun (WGS) entry which is preliminary data.</text>
</comment>
<proteinExistence type="predicted"/>
<keyword evidence="2" id="KW-1185">Reference proteome</keyword>
<accession>A0AAE0KUK2</accession>
<evidence type="ECO:0000313" key="2">
    <source>
        <dbReference type="Proteomes" id="UP001190700"/>
    </source>
</evidence>
<reference evidence="1 2" key="1">
    <citation type="journal article" date="2015" name="Genome Biol. Evol.">
        <title>Comparative Genomics of a Bacterivorous Green Alga Reveals Evolutionary Causalities and Consequences of Phago-Mixotrophic Mode of Nutrition.</title>
        <authorList>
            <person name="Burns J.A."/>
            <person name="Paasch A."/>
            <person name="Narechania A."/>
            <person name="Kim E."/>
        </authorList>
    </citation>
    <scope>NUCLEOTIDE SEQUENCE [LARGE SCALE GENOMIC DNA]</scope>
    <source>
        <strain evidence="1 2">PLY_AMNH</strain>
    </source>
</reference>